<proteinExistence type="predicted"/>
<dbReference type="EMBL" id="JABEXW010000337">
    <property type="protein sequence ID" value="KAF4965614.1"/>
    <property type="molecule type" value="Genomic_DNA"/>
</dbReference>
<sequence length="376" mass="40588">MSTPIPKQHRALFLSTTDKPLTIETRNTPEPGPGSVLVRILATSVRTNTPDVLQSSVASHGVPTSFVPGFISIGRVASVGPDTTKLSPRQLVFFNPWIVGRDSRDASCVSGLMEGFNEASHKLSHGEWRDSTFAEYAKLPLENCHVLNESRLFKDPKDGGLGYTLEDLTHLFSMLIPFGGLADIDIKSGETVVIAPATGRYGSAAARVALAMGARVIAIGRNASILSQLEAISPQLDTVQMTNDIERDTQALRSVIPEGADAFWDMSPPGASNSTHFRSSLNVLKHGARVSIMGFIPSGVSFSYMDILAGGLSIKGTQMCTQDQTRRLINMVESGVLPLARGARMGPVRMFKLEQWEECFAVVRREIGPGEIVIAP</sequence>
<dbReference type="Pfam" id="PF08240">
    <property type="entry name" value="ADH_N"/>
    <property type="match status" value="1"/>
</dbReference>
<dbReference type="Proteomes" id="UP000622797">
    <property type="component" value="Unassembled WGS sequence"/>
</dbReference>
<dbReference type="InterPro" id="IPR013154">
    <property type="entry name" value="ADH-like_N"/>
</dbReference>
<feature type="domain" description="Alcohol dehydrogenase-like N-terminal" evidence="3">
    <location>
        <begin position="32"/>
        <end position="147"/>
    </location>
</feature>
<protein>
    <recommendedName>
        <fullName evidence="6">Alcohol dehydrogenase-like C-terminal domain-containing protein</fullName>
    </recommendedName>
</protein>
<evidence type="ECO:0000313" key="5">
    <source>
        <dbReference type="Proteomes" id="UP000622797"/>
    </source>
</evidence>
<dbReference type="InterPro" id="IPR036291">
    <property type="entry name" value="NAD(P)-bd_dom_sf"/>
</dbReference>
<keyword evidence="5" id="KW-1185">Reference proteome</keyword>
<evidence type="ECO:0008006" key="6">
    <source>
        <dbReference type="Google" id="ProtNLM"/>
    </source>
</evidence>
<dbReference type="SUPFAM" id="SSF50129">
    <property type="entry name" value="GroES-like"/>
    <property type="match status" value="1"/>
</dbReference>
<accession>A0A8H4X950</accession>
<keyword evidence="1" id="KW-0560">Oxidoreductase</keyword>
<dbReference type="InterPro" id="IPR050129">
    <property type="entry name" value="Zn_alcohol_dh"/>
</dbReference>
<organism evidence="4 5">
    <name type="scientific">Fusarium sarcochroum</name>
    <dbReference type="NCBI Taxonomy" id="1208366"/>
    <lineage>
        <taxon>Eukaryota</taxon>
        <taxon>Fungi</taxon>
        <taxon>Dikarya</taxon>
        <taxon>Ascomycota</taxon>
        <taxon>Pezizomycotina</taxon>
        <taxon>Sordariomycetes</taxon>
        <taxon>Hypocreomycetidae</taxon>
        <taxon>Hypocreales</taxon>
        <taxon>Nectriaceae</taxon>
        <taxon>Fusarium</taxon>
        <taxon>Fusarium lateritium species complex</taxon>
    </lineage>
</organism>
<dbReference type="Gene3D" id="3.40.50.720">
    <property type="entry name" value="NAD(P)-binding Rossmann-like Domain"/>
    <property type="match status" value="1"/>
</dbReference>
<reference evidence="4" key="1">
    <citation type="journal article" date="2020" name="BMC Genomics">
        <title>Correction to: Identification and distribution of gene clusters required for synthesis of sphingolipid metabolism inhibitors in diverse species of the filamentous fungus Fusarium.</title>
        <authorList>
            <person name="Kim H.S."/>
            <person name="Lohmar J.M."/>
            <person name="Busman M."/>
            <person name="Brown D.W."/>
            <person name="Naumann T.A."/>
            <person name="Divon H.H."/>
            <person name="Lysoe E."/>
            <person name="Uhlig S."/>
            <person name="Proctor R.H."/>
        </authorList>
    </citation>
    <scope>NUCLEOTIDE SEQUENCE</scope>
    <source>
        <strain evidence="4">NRRL 20472</strain>
    </source>
</reference>
<name>A0A8H4X950_9HYPO</name>
<dbReference type="PANTHER" id="PTHR43401">
    <property type="entry name" value="L-THREONINE 3-DEHYDROGENASE"/>
    <property type="match status" value="1"/>
</dbReference>
<dbReference type="GO" id="GO:0016491">
    <property type="term" value="F:oxidoreductase activity"/>
    <property type="evidence" value="ECO:0007669"/>
    <property type="project" value="UniProtKB-KW"/>
</dbReference>
<dbReference type="Gene3D" id="3.90.180.10">
    <property type="entry name" value="Medium-chain alcohol dehydrogenases, catalytic domain"/>
    <property type="match status" value="1"/>
</dbReference>
<evidence type="ECO:0000313" key="4">
    <source>
        <dbReference type="EMBL" id="KAF4965614.1"/>
    </source>
</evidence>
<dbReference type="SUPFAM" id="SSF51735">
    <property type="entry name" value="NAD(P)-binding Rossmann-fold domains"/>
    <property type="match status" value="1"/>
</dbReference>
<comment type="caution">
    <text evidence="4">The sequence shown here is derived from an EMBL/GenBank/DDBJ whole genome shotgun (WGS) entry which is preliminary data.</text>
</comment>
<reference evidence="4" key="2">
    <citation type="submission" date="2020-05" db="EMBL/GenBank/DDBJ databases">
        <authorList>
            <person name="Kim H.-S."/>
            <person name="Proctor R.H."/>
            <person name="Brown D.W."/>
        </authorList>
    </citation>
    <scope>NUCLEOTIDE SEQUENCE</scope>
    <source>
        <strain evidence="4">NRRL 20472</strain>
    </source>
</reference>
<feature type="domain" description="Alcohol dehydrogenase-like C-terminal" evidence="2">
    <location>
        <begin position="202"/>
        <end position="333"/>
    </location>
</feature>
<dbReference type="CDD" id="cd05188">
    <property type="entry name" value="MDR"/>
    <property type="match status" value="1"/>
</dbReference>
<evidence type="ECO:0000259" key="3">
    <source>
        <dbReference type="Pfam" id="PF08240"/>
    </source>
</evidence>
<dbReference type="Pfam" id="PF00107">
    <property type="entry name" value="ADH_zinc_N"/>
    <property type="match status" value="1"/>
</dbReference>
<dbReference type="InterPro" id="IPR013149">
    <property type="entry name" value="ADH-like_C"/>
</dbReference>
<evidence type="ECO:0000256" key="1">
    <source>
        <dbReference type="ARBA" id="ARBA00023002"/>
    </source>
</evidence>
<evidence type="ECO:0000259" key="2">
    <source>
        <dbReference type="Pfam" id="PF00107"/>
    </source>
</evidence>
<dbReference type="AlphaFoldDB" id="A0A8H4X950"/>
<gene>
    <name evidence="4" type="ORF">FSARC_6601</name>
</gene>
<dbReference type="PANTHER" id="PTHR43401:SF2">
    <property type="entry name" value="L-THREONINE 3-DEHYDROGENASE"/>
    <property type="match status" value="1"/>
</dbReference>
<dbReference type="InterPro" id="IPR011032">
    <property type="entry name" value="GroES-like_sf"/>
</dbReference>
<dbReference type="OrthoDB" id="5407715at2759"/>